<evidence type="ECO:0000313" key="1">
    <source>
        <dbReference type="EMBL" id="GAA5815418.1"/>
    </source>
</evidence>
<accession>A0ABP9Z8I1</accession>
<comment type="caution">
    <text evidence="1">The sequence shown here is derived from an EMBL/GenBank/DDBJ whole genome shotgun (WGS) entry which is preliminary data.</text>
</comment>
<keyword evidence="2" id="KW-1185">Reference proteome</keyword>
<name>A0ABP9Z8I1_9FUNG</name>
<proteinExistence type="predicted"/>
<dbReference type="Proteomes" id="UP001473302">
    <property type="component" value="Unassembled WGS sequence"/>
</dbReference>
<dbReference type="EMBL" id="BAABUK010000026">
    <property type="protein sequence ID" value="GAA5815418.1"/>
    <property type="molecule type" value="Genomic_DNA"/>
</dbReference>
<sequence length="151" mass="17036">MEAPLDRTKRLKFFIDEAQSLLQENKIISPVSNEGYLTIPVGLSKVIDQNSNYEIYNKSIDDVGLNVSFLTLVSEDIDRAGHLKRDVHRPWGFHSAQHYIKGFTPMAEEKVKYGNECYLFSTILQSSTTALAVMKNGLKGEITKQTANIIK</sequence>
<evidence type="ECO:0000313" key="2">
    <source>
        <dbReference type="Proteomes" id="UP001473302"/>
    </source>
</evidence>
<reference evidence="1 2" key="1">
    <citation type="submission" date="2024-04" db="EMBL/GenBank/DDBJ databases">
        <title>genome sequences of Mucor flavus KT1a and Helicostylum pulchrum KT1b strains isolated from the surface of a dry-aged beef.</title>
        <authorList>
            <person name="Toyotome T."/>
            <person name="Hosono M."/>
            <person name="Torimaru M."/>
            <person name="Fukuda K."/>
            <person name="Mikami N."/>
        </authorList>
    </citation>
    <scope>NUCLEOTIDE SEQUENCE [LARGE SCALE GENOMIC DNA]</scope>
    <source>
        <strain evidence="1 2">KT1a</strain>
    </source>
</reference>
<organism evidence="1 2">
    <name type="scientific">Mucor flavus</name>
    <dbReference type="NCBI Taxonomy" id="439312"/>
    <lineage>
        <taxon>Eukaryota</taxon>
        <taxon>Fungi</taxon>
        <taxon>Fungi incertae sedis</taxon>
        <taxon>Mucoromycota</taxon>
        <taxon>Mucoromycotina</taxon>
        <taxon>Mucoromycetes</taxon>
        <taxon>Mucorales</taxon>
        <taxon>Mucorineae</taxon>
        <taxon>Mucoraceae</taxon>
        <taxon>Mucor</taxon>
    </lineage>
</organism>
<protein>
    <submittedName>
        <fullName evidence="1">Uncharacterized protein</fullName>
    </submittedName>
</protein>
<gene>
    <name evidence="1" type="ORF">MFLAVUS_008926</name>
</gene>